<protein>
    <recommendedName>
        <fullName evidence="5">Bis(5'-nucleosyl)-tetraphosphatase, symmetrical</fullName>
        <ecNumber evidence="5">3.6.1.41</ecNumber>
    </recommendedName>
    <alternativeName>
        <fullName evidence="5">Ap4A hydrolase</fullName>
    </alternativeName>
    <alternativeName>
        <fullName evidence="5">Diadenosine 5',5'''-P1,P4-tetraphosphate pyrophosphohydrolase</fullName>
    </alternativeName>
    <alternativeName>
        <fullName evidence="5">Diadenosine tetraphosphatase</fullName>
    </alternativeName>
</protein>
<name>A0A2X1PKC7_HAEIF</name>
<dbReference type="AlphaFoldDB" id="A0A2X1PKC7"/>
<dbReference type="HAMAP" id="MF_00199">
    <property type="entry name" value="ApaH"/>
    <property type="match status" value="1"/>
</dbReference>
<dbReference type="InterPro" id="IPR004843">
    <property type="entry name" value="Calcineurin-like_PHP"/>
</dbReference>
<evidence type="ECO:0000256" key="5">
    <source>
        <dbReference type="HAMAP-Rule" id="MF_00199"/>
    </source>
</evidence>
<comment type="similarity">
    <text evidence="2 5">Belongs to the Ap4A hydrolase family.</text>
</comment>
<dbReference type="PANTHER" id="PTHR40942">
    <property type="match status" value="1"/>
</dbReference>
<dbReference type="NCBIfam" id="NF001204">
    <property type="entry name" value="PRK00166.1"/>
    <property type="match status" value="1"/>
</dbReference>
<dbReference type="EC" id="3.6.1.41" evidence="5"/>
<evidence type="ECO:0000256" key="3">
    <source>
        <dbReference type="ARBA" id="ARBA00022801"/>
    </source>
</evidence>
<reference evidence="7 8" key="1">
    <citation type="submission" date="2018-06" db="EMBL/GenBank/DDBJ databases">
        <authorList>
            <consortium name="Pathogen Informatics"/>
            <person name="Doyle S."/>
        </authorList>
    </citation>
    <scope>NUCLEOTIDE SEQUENCE [LARGE SCALE GENOMIC DNA]</scope>
    <source>
        <strain evidence="7 8">NCTC11872</strain>
    </source>
</reference>
<dbReference type="InterPro" id="IPR029052">
    <property type="entry name" value="Metallo-depent_PP-like"/>
</dbReference>
<feature type="domain" description="Calcineurin-like phosphoesterase" evidence="6">
    <location>
        <begin position="3"/>
        <end position="135"/>
    </location>
</feature>
<evidence type="ECO:0000313" key="7">
    <source>
        <dbReference type="EMBL" id="SPX41518.1"/>
    </source>
</evidence>
<dbReference type="PANTHER" id="PTHR40942:SF4">
    <property type="entry name" value="CYTOCHROME C5"/>
    <property type="match status" value="1"/>
</dbReference>
<evidence type="ECO:0000259" key="6">
    <source>
        <dbReference type="Pfam" id="PF00149"/>
    </source>
</evidence>
<proteinExistence type="inferred from homology"/>
<sequence length="301" mass="34700">MATYFVGDLQGCYDELQLLLERVDFNPTQDKLYLVGDLVARGDKSFECLRFVKSLGNAAQTVLGNHDLHLIATALDIKKVKPRDRVDAIFNAPDFDELIHWLRHQPLLVHNEKLNFLMSHAGISPDWDLKTAKSCAAEVEQILQHGDFHYLIENMYSEQPDRWSPDLQGLARHRYIINAFTRMRFCYLDHRFDFACKSPLKDAPAELTPWFNLDNPLYKQIPIVFGHWASLVDEPTPKGIYALDTGCVWNNRMTMLRWEDKTALHTKCGQKITVIFKETLCSRLRLNLANCSTFLSTNSPK</sequence>
<dbReference type="Gene3D" id="3.60.21.10">
    <property type="match status" value="1"/>
</dbReference>
<dbReference type="InterPro" id="IPR004617">
    <property type="entry name" value="ApaH"/>
</dbReference>
<comment type="function">
    <text evidence="1 5">Hydrolyzes diadenosine 5',5'''-P1,P4-tetraphosphate to yield ADP.</text>
</comment>
<evidence type="ECO:0000256" key="2">
    <source>
        <dbReference type="ARBA" id="ARBA00005419"/>
    </source>
</evidence>
<dbReference type="EMBL" id="UASK01000005">
    <property type="protein sequence ID" value="SPX41518.1"/>
    <property type="molecule type" value="Genomic_DNA"/>
</dbReference>
<evidence type="ECO:0000256" key="4">
    <source>
        <dbReference type="ARBA" id="ARBA00049417"/>
    </source>
</evidence>
<keyword evidence="3 5" id="KW-0378">Hydrolase</keyword>
<evidence type="ECO:0000256" key="1">
    <source>
        <dbReference type="ARBA" id="ARBA00003413"/>
    </source>
</evidence>
<dbReference type="CDD" id="cd07422">
    <property type="entry name" value="MPP_ApaH"/>
    <property type="match status" value="1"/>
</dbReference>
<dbReference type="PIRSF" id="PIRSF000903">
    <property type="entry name" value="B5n-ttraPtase_sm"/>
    <property type="match status" value="1"/>
</dbReference>
<organism evidence="7 8">
    <name type="scientific">Haemophilus influenzae</name>
    <dbReference type="NCBI Taxonomy" id="727"/>
    <lineage>
        <taxon>Bacteria</taxon>
        <taxon>Pseudomonadati</taxon>
        <taxon>Pseudomonadota</taxon>
        <taxon>Gammaproteobacteria</taxon>
        <taxon>Pasteurellales</taxon>
        <taxon>Pasteurellaceae</taxon>
        <taxon>Haemophilus</taxon>
    </lineage>
</organism>
<dbReference type="Pfam" id="PF00149">
    <property type="entry name" value="Metallophos"/>
    <property type="match status" value="1"/>
</dbReference>
<gene>
    <name evidence="5 7" type="primary">apaH</name>
    <name evidence="7" type="ORF">NCTC11872_01127</name>
</gene>
<dbReference type="GO" id="GO:0008803">
    <property type="term" value="F:bis(5'-nucleosyl)-tetraphosphatase (symmetrical) activity"/>
    <property type="evidence" value="ECO:0007669"/>
    <property type="project" value="UniProtKB-UniRule"/>
</dbReference>
<dbReference type="SUPFAM" id="SSF56300">
    <property type="entry name" value="Metallo-dependent phosphatases"/>
    <property type="match status" value="1"/>
</dbReference>
<comment type="catalytic activity">
    <reaction evidence="4 5">
        <text>P(1),P(4)-bis(5'-adenosyl) tetraphosphate + H2O = 2 ADP + 2 H(+)</text>
        <dbReference type="Rhea" id="RHEA:24252"/>
        <dbReference type="ChEBI" id="CHEBI:15377"/>
        <dbReference type="ChEBI" id="CHEBI:15378"/>
        <dbReference type="ChEBI" id="CHEBI:58141"/>
        <dbReference type="ChEBI" id="CHEBI:456216"/>
        <dbReference type="EC" id="3.6.1.41"/>
    </reaction>
</comment>
<evidence type="ECO:0000313" key="8">
    <source>
        <dbReference type="Proteomes" id="UP000249936"/>
    </source>
</evidence>
<accession>A0A2X1PKC7</accession>
<dbReference type="NCBIfam" id="TIGR00668">
    <property type="entry name" value="apaH"/>
    <property type="match status" value="1"/>
</dbReference>
<dbReference type="Proteomes" id="UP000249936">
    <property type="component" value="Unassembled WGS sequence"/>
</dbReference>